<comment type="cofactor">
    <cofactor evidence="1 5">
        <name>pyridoxal 5'-phosphate</name>
        <dbReference type="ChEBI" id="CHEBI:597326"/>
    </cofactor>
</comment>
<comment type="function">
    <text evidence="5">Catalyzes the cleavage of L-allo-threonine and L-threonine to glycine and acetaldehyde.</text>
</comment>
<proteinExistence type="inferred from homology"/>
<evidence type="ECO:0000256" key="4">
    <source>
        <dbReference type="ARBA" id="ARBA00022898"/>
    </source>
</evidence>
<evidence type="ECO:0000256" key="5">
    <source>
        <dbReference type="PIRNR" id="PIRNR038940"/>
    </source>
</evidence>
<dbReference type="SUPFAM" id="SSF53383">
    <property type="entry name" value="PLP-dependent transferases"/>
    <property type="match status" value="1"/>
</dbReference>
<feature type="domain" description="Aromatic amino acid beta-eliminating lyase/threonine aldolase" evidence="6">
    <location>
        <begin position="2"/>
        <end position="290"/>
    </location>
</feature>
<dbReference type="InterPro" id="IPR026273">
    <property type="entry name" value="Low_specificity_L-TA_bact"/>
</dbReference>
<dbReference type="Gene3D" id="3.40.640.10">
    <property type="entry name" value="Type I PLP-dependent aspartate aminotransferase-like (Major domain)"/>
    <property type="match status" value="1"/>
</dbReference>
<keyword evidence="4 5" id="KW-0663">Pyridoxal phosphate</keyword>
<evidence type="ECO:0000313" key="7">
    <source>
        <dbReference type="EMBL" id="MFC3675155.1"/>
    </source>
</evidence>
<dbReference type="Gene3D" id="3.90.1150.10">
    <property type="entry name" value="Aspartate Aminotransferase, domain 1"/>
    <property type="match status" value="1"/>
</dbReference>
<comment type="caution">
    <text evidence="7">The sequence shown here is derived from an EMBL/GenBank/DDBJ whole genome shotgun (WGS) entry which is preliminary data.</text>
</comment>
<dbReference type="InterPro" id="IPR015421">
    <property type="entry name" value="PyrdxlP-dep_Trfase_major"/>
</dbReference>
<evidence type="ECO:0000259" key="6">
    <source>
        <dbReference type="Pfam" id="PF01212"/>
    </source>
</evidence>
<sequence length="345" mass="36616">MDFRSDNVAGAAPEILAALAAANDGTASAYGDDDWSRELDAAFSVVFDTECRVFPVATGTAANALALGCLAPGFGAVFAHQDSHIVVDECNAPEFFTDGAKLVTLPGAGGKIDPAALEAALGQGWSGVQHHPQPAAVSLTQATESGTVYSPDEVAQFAHLCRANGMHLHMDGARFANAVAGMNVSPAALTWRAGVDVLSFGATKNGAFAAEAVVFFKPELAASFLYRRKRGGHLFSKMRFLSAQLLAMLQDGLWLRLARQANARAQQLSEGLQRIDGVSVAWLVQANEVFAAIPADIAERLRARGFRFHPWTPDNSLHRFVCAFNKTEDDVAGFLRAVTEEVGAA</sequence>
<evidence type="ECO:0000256" key="3">
    <source>
        <dbReference type="ARBA" id="ARBA00011881"/>
    </source>
</evidence>
<protein>
    <recommendedName>
        <fullName evidence="5">L-threonine aldolase</fullName>
        <ecNumber evidence="5">4.1.2.48</ecNumber>
    </recommendedName>
</protein>
<evidence type="ECO:0000256" key="2">
    <source>
        <dbReference type="ARBA" id="ARBA00006966"/>
    </source>
</evidence>
<dbReference type="Pfam" id="PF01212">
    <property type="entry name" value="Beta_elim_lyase"/>
    <property type="match status" value="1"/>
</dbReference>
<keyword evidence="5" id="KW-0456">Lyase</keyword>
<evidence type="ECO:0000313" key="8">
    <source>
        <dbReference type="Proteomes" id="UP001595711"/>
    </source>
</evidence>
<dbReference type="InterPro" id="IPR015422">
    <property type="entry name" value="PyrdxlP-dep_Trfase_small"/>
</dbReference>
<dbReference type="InterPro" id="IPR015424">
    <property type="entry name" value="PyrdxlP-dep_Trfase"/>
</dbReference>
<dbReference type="PANTHER" id="PTHR48097:SF5">
    <property type="entry name" value="LOW SPECIFICITY L-THREONINE ALDOLASE"/>
    <property type="match status" value="1"/>
</dbReference>
<dbReference type="CDD" id="cd06502">
    <property type="entry name" value="TA_like"/>
    <property type="match status" value="1"/>
</dbReference>
<comment type="catalytic activity">
    <reaction evidence="5">
        <text>L-threonine = acetaldehyde + glycine</text>
        <dbReference type="Rhea" id="RHEA:19625"/>
        <dbReference type="ChEBI" id="CHEBI:15343"/>
        <dbReference type="ChEBI" id="CHEBI:57305"/>
        <dbReference type="ChEBI" id="CHEBI:57926"/>
        <dbReference type="EC" id="4.1.2.48"/>
    </reaction>
</comment>
<dbReference type="PANTHER" id="PTHR48097">
    <property type="entry name" value="L-THREONINE ALDOLASE-RELATED"/>
    <property type="match status" value="1"/>
</dbReference>
<gene>
    <name evidence="7" type="ORF">ACFOOQ_06355</name>
</gene>
<dbReference type="Proteomes" id="UP001595711">
    <property type="component" value="Unassembled WGS sequence"/>
</dbReference>
<dbReference type="EMBL" id="JBHRYJ010000001">
    <property type="protein sequence ID" value="MFC3675155.1"/>
    <property type="molecule type" value="Genomic_DNA"/>
</dbReference>
<name>A0ABV7VCE0_9PROT</name>
<reference evidence="8" key="1">
    <citation type="journal article" date="2019" name="Int. J. Syst. Evol. Microbiol.">
        <title>The Global Catalogue of Microorganisms (GCM) 10K type strain sequencing project: providing services to taxonomists for standard genome sequencing and annotation.</title>
        <authorList>
            <consortium name="The Broad Institute Genomics Platform"/>
            <consortium name="The Broad Institute Genome Sequencing Center for Infectious Disease"/>
            <person name="Wu L."/>
            <person name="Ma J."/>
        </authorList>
    </citation>
    <scope>NUCLEOTIDE SEQUENCE [LARGE SCALE GENOMIC DNA]</scope>
    <source>
        <strain evidence="8">KCTC 42182</strain>
    </source>
</reference>
<keyword evidence="8" id="KW-1185">Reference proteome</keyword>
<comment type="catalytic activity">
    <reaction evidence="5">
        <text>L-allo-threonine = acetaldehyde + glycine</text>
        <dbReference type="Rhea" id="RHEA:26209"/>
        <dbReference type="ChEBI" id="CHEBI:15343"/>
        <dbReference type="ChEBI" id="CHEBI:57305"/>
        <dbReference type="ChEBI" id="CHEBI:58585"/>
        <dbReference type="EC" id="4.1.2.48"/>
    </reaction>
</comment>
<dbReference type="InterPro" id="IPR001597">
    <property type="entry name" value="ArAA_b-elim_lyase/Thr_aldolase"/>
</dbReference>
<dbReference type="RefSeq" id="WP_379723183.1">
    <property type="nucleotide sequence ID" value="NZ_JBHRYJ010000001.1"/>
</dbReference>
<accession>A0ABV7VCE0</accession>
<organism evidence="7 8">
    <name type="scientific">Ferrovibrio xuzhouensis</name>
    <dbReference type="NCBI Taxonomy" id="1576914"/>
    <lineage>
        <taxon>Bacteria</taxon>
        <taxon>Pseudomonadati</taxon>
        <taxon>Pseudomonadota</taxon>
        <taxon>Alphaproteobacteria</taxon>
        <taxon>Rhodospirillales</taxon>
        <taxon>Rhodospirillaceae</taxon>
        <taxon>Ferrovibrio</taxon>
    </lineage>
</organism>
<comment type="subunit">
    <text evidence="3">Homotetramer.</text>
</comment>
<dbReference type="EC" id="4.1.2.48" evidence="5"/>
<evidence type="ECO:0000256" key="1">
    <source>
        <dbReference type="ARBA" id="ARBA00001933"/>
    </source>
</evidence>
<dbReference type="PIRSF" id="PIRSF038940">
    <property type="entry name" value="Low_specificity_LTA"/>
    <property type="match status" value="1"/>
</dbReference>
<comment type="similarity">
    <text evidence="2 5">Belongs to the threonine aldolase family.</text>
</comment>